<comment type="caution">
    <text evidence="2">The sequence shown here is derived from an EMBL/GenBank/DDBJ whole genome shotgun (WGS) entry which is preliminary data.</text>
</comment>
<dbReference type="RefSeq" id="WP_345882598.1">
    <property type="nucleotide sequence ID" value="NZ_JBDFRB010000001.1"/>
</dbReference>
<feature type="region of interest" description="Disordered" evidence="1">
    <location>
        <begin position="198"/>
        <end position="252"/>
    </location>
</feature>
<dbReference type="EMBL" id="JBDFRB010000001">
    <property type="protein sequence ID" value="MEN2743156.1"/>
    <property type="molecule type" value="Genomic_DNA"/>
</dbReference>
<evidence type="ECO:0000313" key="2">
    <source>
        <dbReference type="EMBL" id="MEN2743156.1"/>
    </source>
</evidence>
<dbReference type="Pfam" id="PF06078">
    <property type="entry name" value="DUF937"/>
    <property type="match status" value="1"/>
</dbReference>
<dbReference type="Proteomes" id="UP001422074">
    <property type="component" value="Unassembled WGS sequence"/>
</dbReference>
<dbReference type="InterPro" id="IPR009282">
    <property type="entry name" value="DUF937"/>
</dbReference>
<accession>A0ABU9WVL9</accession>
<evidence type="ECO:0000313" key="3">
    <source>
        <dbReference type="Proteomes" id="UP001422074"/>
    </source>
</evidence>
<name>A0ABU9WVL9_9MICC</name>
<proteinExistence type="predicted"/>
<evidence type="ECO:0000256" key="1">
    <source>
        <dbReference type="SAM" id="MobiDB-lite"/>
    </source>
</evidence>
<organism evidence="2 3">
    <name type="scientific">Sinomonas halotolerans</name>
    <dbReference type="NCBI Taxonomy" id="1644133"/>
    <lineage>
        <taxon>Bacteria</taxon>
        <taxon>Bacillati</taxon>
        <taxon>Actinomycetota</taxon>
        <taxon>Actinomycetes</taxon>
        <taxon>Micrococcales</taxon>
        <taxon>Micrococcaceae</taxon>
        <taxon>Sinomonas</taxon>
    </lineage>
</organism>
<keyword evidence="3" id="KW-1185">Reference proteome</keyword>
<gene>
    <name evidence="2" type="ORF">ABCQ75_01215</name>
</gene>
<reference evidence="2 3" key="1">
    <citation type="submission" date="2024-05" db="EMBL/GenBank/DDBJ databases">
        <title>Sinomonas sp. nov., isolated from a waste landfill.</title>
        <authorList>
            <person name="Zhao Y."/>
        </authorList>
    </citation>
    <scope>NUCLEOTIDE SEQUENCE [LARGE SCALE GENOMIC DNA]</scope>
    <source>
        <strain evidence="2 3">CCTCC AB2014300</strain>
    </source>
</reference>
<protein>
    <submittedName>
        <fullName evidence="2">DUF937 domain-containing protein</fullName>
    </submittedName>
</protein>
<sequence>MSEIDELLSRLPIDQIAEQLGTDPTTARAAAEAALPSLVAGLGNNAQEPAGAAALEGALAEHRDGLADGGVDLSGVDTADGEKIVAHAFAGQQDDVAARLAGAAQLGGVGGELVRRLLPMLAPIVMSWLAGKVFGRQGAPSGPAQAPADGGLGGGVLGDLLGGMLGGAAGGHAGQTGQTGQGGLGGVLGDLLGGVLGGRQSTSDAGQDRASGHQAGVDQTGIDQAGQGPVLPGAAPSESGLTPGEVVDPGQR</sequence>